<keyword evidence="3" id="KW-1185">Reference proteome</keyword>
<dbReference type="InterPro" id="IPR001810">
    <property type="entry name" value="F-box_dom"/>
</dbReference>
<evidence type="ECO:0000313" key="3">
    <source>
        <dbReference type="Proteomes" id="UP001652660"/>
    </source>
</evidence>
<evidence type="ECO:0000259" key="2">
    <source>
        <dbReference type="PROSITE" id="PS50181"/>
    </source>
</evidence>
<proteinExistence type="predicted"/>
<keyword evidence="1" id="KW-0472">Membrane</keyword>
<protein>
    <submittedName>
        <fullName evidence="4">F-box protein At1g67623</fullName>
    </submittedName>
</protein>
<gene>
    <name evidence="4" type="primary">LOC113705860</name>
</gene>
<evidence type="ECO:0000313" key="4">
    <source>
        <dbReference type="RefSeq" id="XP_027083569.1"/>
    </source>
</evidence>
<organism evidence="3 4">
    <name type="scientific">Coffea arabica</name>
    <name type="common">Arabian coffee</name>
    <dbReference type="NCBI Taxonomy" id="13443"/>
    <lineage>
        <taxon>Eukaryota</taxon>
        <taxon>Viridiplantae</taxon>
        <taxon>Streptophyta</taxon>
        <taxon>Embryophyta</taxon>
        <taxon>Tracheophyta</taxon>
        <taxon>Spermatophyta</taxon>
        <taxon>Magnoliopsida</taxon>
        <taxon>eudicotyledons</taxon>
        <taxon>Gunneridae</taxon>
        <taxon>Pentapetalae</taxon>
        <taxon>asterids</taxon>
        <taxon>lamiids</taxon>
        <taxon>Gentianales</taxon>
        <taxon>Rubiaceae</taxon>
        <taxon>Ixoroideae</taxon>
        <taxon>Gardenieae complex</taxon>
        <taxon>Bertiereae - Coffeeae clade</taxon>
        <taxon>Coffeeae</taxon>
        <taxon>Coffea</taxon>
    </lineage>
</organism>
<dbReference type="InterPro" id="IPR040338">
    <property type="entry name" value="At1g67623-like"/>
</dbReference>
<dbReference type="SUPFAM" id="SSF81901">
    <property type="entry name" value="HCP-like"/>
    <property type="match status" value="1"/>
</dbReference>
<dbReference type="PROSITE" id="PS50181">
    <property type="entry name" value="FBOX"/>
    <property type="match status" value="1"/>
</dbReference>
<feature type="domain" description="F-box" evidence="2">
    <location>
        <begin position="10"/>
        <end position="59"/>
    </location>
</feature>
<accession>A0A6P6TZA0</accession>
<dbReference type="Proteomes" id="UP001652660">
    <property type="component" value="Chromosome 8c"/>
</dbReference>
<dbReference type="InterPro" id="IPR036047">
    <property type="entry name" value="F-box-like_dom_sf"/>
</dbReference>
<dbReference type="SUPFAM" id="SSF81383">
    <property type="entry name" value="F-box domain"/>
    <property type="match status" value="1"/>
</dbReference>
<reference evidence="3" key="1">
    <citation type="journal article" date="2025" name="Foods">
        <title>Unveiling the Microbial Signatures of Arabica Coffee Cherries: Insights into Ripeness Specific Diversity, Functional Traits, and Implications for Quality and Safety.</title>
        <authorList>
            <consortium name="RefSeq"/>
            <person name="Tenea G.N."/>
            <person name="Cifuentes V."/>
            <person name="Reyes P."/>
            <person name="Cevallos-Vallejos M."/>
        </authorList>
    </citation>
    <scope>NUCLEOTIDE SEQUENCE [LARGE SCALE GENOMIC DNA]</scope>
</reference>
<keyword evidence="1" id="KW-0812">Transmembrane</keyword>
<dbReference type="AlphaFoldDB" id="A0A6P6TZA0"/>
<feature type="transmembrane region" description="Helical" evidence="1">
    <location>
        <begin position="91"/>
        <end position="114"/>
    </location>
</feature>
<dbReference type="PANTHER" id="PTHR33784">
    <property type="entry name" value="OS05G0482100 PROTEIN"/>
    <property type="match status" value="1"/>
</dbReference>
<name>A0A6P6TZA0_COFAR</name>
<dbReference type="RefSeq" id="XP_027083569.1">
    <property type="nucleotide sequence ID" value="XM_027227768.1"/>
</dbReference>
<sequence length="271" mass="30724">MANEQNLPTIASISSLPREVLADVLARVAASSSTDLFWAKLCCKLFSEVLEGNNVYQRVSLDKFEIVPWHKNHRVSKFLKKCRQSKNPEALYRKGVVGIMVFGNLLHFILLFTFKLEMNNLVYDIIILALHFDNLGFFGKGKNVEAALECHDEAAQSGHDEAAYALGIIFLFGGDHLNPKGMTLISGMKKSETQKRKVKHCRDSLRRILRRIWVQNPVVLSQRPICYGMQHNSRRCSWPMHEIDEEDITCEGCACDDEIATICDALPPFIV</sequence>
<evidence type="ECO:0000256" key="1">
    <source>
        <dbReference type="SAM" id="Phobius"/>
    </source>
</evidence>
<dbReference type="Pfam" id="PF23310">
    <property type="entry name" value="TPR_27"/>
    <property type="match status" value="2"/>
</dbReference>
<dbReference type="OrthoDB" id="1032600at2759"/>
<dbReference type="PANTHER" id="PTHR33784:SF10">
    <property type="entry name" value="F-BOX PROTEIN"/>
    <property type="match status" value="1"/>
</dbReference>
<keyword evidence="1" id="KW-1133">Transmembrane helix</keyword>
<reference evidence="4" key="2">
    <citation type="submission" date="2025-08" db="UniProtKB">
        <authorList>
            <consortium name="RefSeq"/>
        </authorList>
    </citation>
    <scope>IDENTIFICATION</scope>
    <source>
        <tissue evidence="4">Leaves</tissue>
    </source>
</reference>
<dbReference type="InterPro" id="IPR057136">
    <property type="entry name" value="At2g35280_TPR_dom"/>
</dbReference>
<dbReference type="GeneID" id="113705860"/>